<evidence type="ECO:0000256" key="4">
    <source>
        <dbReference type="ARBA" id="ARBA00023136"/>
    </source>
</evidence>
<name>A0A2Z5IQV1_9BACT</name>
<dbReference type="KEGG" id="mpho:DA803_02355"/>
<dbReference type="InterPro" id="IPR006603">
    <property type="entry name" value="PQ-loop_rpt"/>
</dbReference>
<evidence type="ECO:0000256" key="1">
    <source>
        <dbReference type="ARBA" id="ARBA00004141"/>
    </source>
</evidence>
<comment type="subcellular location">
    <subcellularLocation>
        <location evidence="1">Membrane</location>
        <topology evidence="1">Multi-pass membrane protein</topology>
    </subcellularLocation>
</comment>
<dbReference type="Proteomes" id="UP000252477">
    <property type="component" value="Chromosome"/>
</dbReference>
<evidence type="ECO:0008006" key="8">
    <source>
        <dbReference type="Google" id="ProtNLM"/>
    </source>
</evidence>
<keyword evidence="2 5" id="KW-0812">Transmembrane</keyword>
<sequence>MNIAAQVFGYLGACVTIALGVPQLIHQLKTKKTGNVNFTSFWIFYVGLLLWISLGVWFENDASAISIFISNFTCGVIYSFTMYFLYHYYDKKTKKMMLGAIAGIASFSLISILLFIAFILRFTVPNFPKFSGYSGLIFSLIVPTFTTLAFFPQFIIGVKNKNFHGVTPYMALLFIFNCALWILHSIFAILATPEAANGLIGVIVWNIICGIIYAFQFGFIYAYNKKNKLAYEVAN</sequence>
<gene>
    <name evidence="6" type="ORF">DA803_02355</name>
</gene>
<keyword evidence="3 5" id="KW-1133">Transmembrane helix</keyword>
<evidence type="ECO:0000313" key="6">
    <source>
        <dbReference type="EMBL" id="AXE60924.1"/>
    </source>
</evidence>
<feature type="transmembrane region" description="Helical" evidence="5">
    <location>
        <begin position="6"/>
        <end position="25"/>
    </location>
</feature>
<evidence type="ECO:0000256" key="5">
    <source>
        <dbReference type="SAM" id="Phobius"/>
    </source>
</evidence>
<reference evidence="6 7" key="1">
    <citation type="submission" date="2018-05" db="EMBL/GenBank/DDBJ databases">
        <title>Annotation of the Mycoplasma phocidae genome.</title>
        <authorList>
            <person name="Brown D.R."/>
            <person name="Kutish G.F."/>
            <person name="Frasca S.Jr."/>
        </authorList>
    </citation>
    <scope>NUCLEOTIDE SEQUENCE [LARGE SCALE GENOMIC DNA]</scope>
    <source>
        <strain evidence="6 7">105</strain>
    </source>
</reference>
<dbReference type="GO" id="GO:0016020">
    <property type="term" value="C:membrane"/>
    <property type="evidence" value="ECO:0007669"/>
    <property type="project" value="UniProtKB-SubCell"/>
</dbReference>
<feature type="transmembrane region" description="Helical" evidence="5">
    <location>
        <begin position="98"/>
        <end position="120"/>
    </location>
</feature>
<dbReference type="EMBL" id="CP029295">
    <property type="protein sequence ID" value="AXE60924.1"/>
    <property type="molecule type" value="Genomic_DNA"/>
</dbReference>
<dbReference type="AlphaFoldDB" id="A0A2Z5IQV1"/>
<keyword evidence="7" id="KW-1185">Reference proteome</keyword>
<protein>
    <recommendedName>
        <fullName evidence="8">PQ-loop repeat-containing protein</fullName>
    </recommendedName>
</protein>
<evidence type="ECO:0000313" key="7">
    <source>
        <dbReference type="Proteomes" id="UP000252477"/>
    </source>
</evidence>
<evidence type="ECO:0000256" key="2">
    <source>
        <dbReference type="ARBA" id="ARBA00022692"/>
    </source>
</evidence>
<organism evidence="6 7">
    <name type="scientific">[Mycoplasma] phocae</name>
    <dbReference type="NCBI Taxonomy" id="142651"/>
    <lineage>
        <taxon>Bacteria</taxon>
        <taxon>Bacillati</taxon>
        <taxon>Mycoplasmatota</taxon>
        <taxon>Mycoplasmoidales</taxon>
        <taxon>Metamycoplasmataceae</taxon>
        <taxon>Metamycoplasma</taxon>
    </lineage>
</organism>
<accession>A0A2Z5IQV1</accession>
<evidence type="ECO:0000256" key="3">
    <source>
        <dbReference type="ARBA" id="ARBA00022989"/>
    </source>
</evidence>
<feature type="transmembrane region" description="Helical" evidence="5">
    <location>
        <begin position="64"/>
        <end position="86"/>
    </location>
</feature>
<dbReference type="RefSeq" id="WP_114191025.1">
    <property type="nucleotide sequence ID" value="NZ_CP029295.1"/>
</dbReference>
<feature type="transmembrane region" description="Helical" evidence="5">
    <location>
        <begin position="132"/>
        <end position="157"/>
    </location>
</feature>
<dbReference type="Pfam" id="PF04193">
    <property type="entry name" value="PQ-loop"/>
    <property type="match status" value="1"/>
</dbReference>
<feature type="transmembrane region" description="Helical" evidence="5">
    <location>
        <begin position="169"/>
        <end position="191"/>
    </location>
</feature>
<feature type="transmembrane region" description="Helical" evidence="5">
    <location>
        <begin position="203"/>
        <end position="223"/>
    </location>
</feature>
<proteinExistence type="predicted"/>
<dbReference type="OrthoDB" id="398361at2"/>
<keyword evidence="4 5" id="KW-0472">Membrane</keyword>
<dbReference type="Gene3D" id="1.20.1280.290">
    <property type="match status" value="2"/>
</dbReference>
<feature type="transmembrane region" description="Helical" evidence="5">
    <location>
        <begin position="37"/>
        <end position="58"/>
    </location>
</feature>